<comment type="similarity">
    <text evidence="1 2">Belongs to the pirin family.</text>
</comment>
<dbReference type="RefSeq" id="WP_179529833.1">
    <property type="nucleotide sequence ID" value="NZ_BAAAPP010000002.1"/>
</dbReference>
<dbReference type="PANTHER" id="PTHR13903:SF8">
    <property type="entry name" value="PIRIN"/>
    <property type="match status" value="1"/>
</dbReference>
<organism evidence="5 6">
    <name type="scientific">Nocardioides marinus</name>
    <dbReference type="NCBI Taxonomy" id="374514"/>
    <lineage>
        <taxon>Bacteria</taxon>
        <taxon>Bacillati</taxon>
        <taxon>Actinomycetota</taxon>
        <taxon>Actinomycetes</taxon>
        <taxon>Propionibacteriales</taxon>
        <taxon>Nocardioidaceae</taxon>
        <taxon>Nocardioides</taxon>
    </lineage>
</organism>
<evidence type="ECO:0000313" key="6">
    <source>
        <dbReference type="Proteomes" id="UP000537326"/>
    </source>
</evidence>
<feature type="domain" description="Pirin C-terminal" evidence="4">
    <location>
        <begin position="193"/>
        <end position="289"/>
    </location>
</feature>
<dbReference type="InterPro" id="IPR012093">
    <property type="entry name" value="Pirin"/>
</dbReference>
<dbReference type="Pfam" id="PF05726">
    <property type="entry name" value="Pirin_C"/>
    <property type="match status" value="1"/>
</dbReference>
<dbReference type="InterPro" id="IPR008778">
    <property type="entry name" value="Pirin_C_dom"/>
</dbReference>
<evidence type="ECO:0000259" key="4">
    <source>
        <dbReference type="Pfam" id="PF05726"/>
    </source>
</evidence>
<dbReference type="InterPro" id="IPR014710">
    <property type="entry name" value="RmlC-like_jellyroll"/>
</dbReference>
<evidence type="ECO:0000256" key="2">
    <source>
        <dbReference type="RuleBase" id="RU003457"/>
    </source>
</evidence>
<dbReference type="AlphaFoldDB" id="A0A7Z0C364"/>
<comment type="caution">
    <text evidence="5">The sequence shown here is derived from an EMBL/GenBank/DDBJ whole genome shotgun (WGS) entry which is preliminary data.</text>
</comment>
<dbReference type="EMBL" id="JACBZI010000001">
    <property type="protein sequence ID" value="NYI08769.1"/>
    <property type="molecule type" value="Genomic_DNA"/>
</dbReference>
<reference evidence="5 6" key="1">
    <citation type="submission" date="2020-07" db="EMBL/GenBank/DDBJ databases">
        <title>Sequencing the genomes of 1000 actinobacteria strains.</title>
        <authorList>
            <person name="Klenk H.-P."/>
        </authorList>
    </citation>
    <scope>NUCLEOTIDE SEQUENCE [LARGE SCALE GENOMIC DNA]</scope>
    <source>
        <strain evidence="5 6">DSM 18248</strain>
    </source>
</reference>
<evidence type="ECO:0008006" key="7">
    <source>
        <dbReference type="Google" id="ProtNLM"/>
    </source>
</evidence>
<dbReference type="Gene3D" id="2.60.120.10">
    <property type="entry name" value="Jelly Rolls"/>
    <property type="match status" value="1"/>
</dbReference>
<evidence type="ECO:0000256" key="1">
    <source>
        <dbReference type="ARBA" id="ARBA00008416"/>
    </source>
</evidence>
<protein>
    <recommendedName>
        <fullName evidence="7">Pirin</fullName>
    </recommendedName>
</protein>
<dbReference type="CDD" id="cd02909">
    <property type="entry name" value="cupin_pirin_N"/>
    <property type="match status" value="1"/>
</dbReference>
<evidence type="ECO:0000313" key="5">
    <source>
        <dbReference type="EMBL" id="NYI08769.1"/>
    </source>
</evidence>
<evidence type="ECO:0000259" key="3">
    <source>
        <dbReference type="Pfam" id="PF02678"/>
    </source>
</evidence>
<dbReference type="InterPro" id="IPR003829">
    <property type="entry name" value="Pirin_N_dom"/>
</dbReference>
<dbReference type="SUPFAM" id="SSF51182">
    <property type="entry name" value="RmlC-like cupins"/>
    <property type="match status" value="1"/>
</dbReference>
<sequence length="334" mass="35468">MTRLEPPADAMDEVTCSSRDGGQVEVMSAREVPLGGPRAMTVRRTLPQRSRTLVGAWCFVDHYGPDQVAESGGMKVAPHPHTGLQTVSWLFTGEIEHRDSAGHHAMVRPGELNLMTAGRGISHSEVSTARTTTLHGAQLWVALPAAHRATDPGFTHYVPDPVGGPGWEARVFLGSLLGSTSPVTTFSPLVGAELLLEAGTSLDLDVDPAHEHAVLVDAGAPVVAGAPTTRGDLAYLPTGAAGVRVEAGEEPVRALLLGGEPLGEAIVMFWNFIGADHDEVAAYREEWQAQITRDGEVVADSQDVADGRFGTVVGDHHRPIPAPALPTVRLKERR</sequence>
<dbReference type="CDD" id="cd02247">
    <property type="entry name" value="cupin_pirin_C"/>
    <property type="match status" value="1"/>
</dbReference>
<feature type="domain" description="Pirin N-terminal" evidence="3">
    <location>
        <begin position="41"/>
        <end position="141"/>
    </location>
</feature>
<keyword evidence="6" id="KW-1185">Reference proteome</keyword>
<accession>A0A7Z0C364</accession>
<name>A0A7Z0C364_9ACTN</name>
<proteinExistence type="inferred from homology"/>
<dbReference type="InterPro" id="IPR011051">
    <property type="entry name" value="RmlC_Cupin_sf"/>
</dbReference>
<dbReference type="PANTHER" id="PTHR13903">
    <property type="entry name" value="PIRIN-RELATED"/>
    <property type="match status" value="1"/>
</dbReference>
<dbReference type="Proteomes" id="UP000537326">
    <property type="component" value="Unassembled WGS sequence"/>
</dbReference>
<gene>
    <name evidence="5" type="ORF">BKA05_000284</name>
</gene>
<dbReference type="Pfam" id="PF02678">
    <property type="entry name" value="Pirin"/>
    <property type="match status" value="1"/>
</dbReference>